<evidence type="ECO:0000313" key="7">
    <source>
        <dbReference type="WBParaSite" id="HDID_0000295401-mRNA-1"/>
    </source>
</evidence>
<sequence length="144" mass="15722">FIDSIDTALKQSVWSSAIAASICPTFLRPGGLLGLTGSIFALKETPRMISYGMSKSAVYHMTKSLSKPGSGMPVDTFTFAINILDTPNNRKMMPKADRSTWSPLESVAEVLLLRTRGICWPKSGSLIKFTSKDGKTEYCYDDSA</sequence>
<dbReference type="PANTHER" id="PTHR15104">
    <property type="entry name" value="DIHYDROPTERIDINE REDUCTASE"/>
    <property type="match status" value="1"/>
</dbReference>
<dbReference type="InterPro" id="IPR020904">
    <property type="entry name" value="Sc_DH/Rdtase_CS"/>
</dbReference>
<dbReference type="GO" id="GO:0070402">
    <property type="term" value="F:NADPH binding"/>
    <property type="evidence" value="ECO:0007669"/>
    <property type="project" value="TreeGrafter"/>
</dbReference>
<keyword evidence="4" id="KW-0560">Oxidoreductase</keyword>
<dbReference type="AlphaFoldDB" id="A0A0R3SDZ8"/>
<dbReference type="PROSITE" id="PS00061">
    <property type="entry name" value="ADH_SHORT"/>
    <property type="match status" value="1"/>
</dbReference>
<dbReference type="GO" id="GO:0070404">
    <property type="term" value="F:NADH binding"/>
    <property type="evidence" value="ECO:0007669"/>
    <property type="project" value="TreeGrafter"/>
</dbReference>
<evidence type="ECO:0000256" key="2">
    <source>
        <dbReference type="ARBA" id="ARBA00011738"/>
    </source>
</evidence>
<evidence type="ECO:0000313" key="6">
    <source>
        <dbReference type="Proteomes" id="UP000274504"/>
    </source>
</evidence>
<gene>
    <name evidence="5" type="ORF">HDID_LOCUS2952</name>
</gene>
<dbReference type="WBParaSite" id="HDID_0000295401-mRNA-1">
    <property type="protein sequence ID" value="HDID_0000295401-mRNA-1"/>
    <property type="gene ID" value="HDID_0000295401"/>
</dbReference>
<proteinExistence type="inferred from homology"/>
<dbReference type="GO" id="GO:0006729">
    <property type="term" value="P:tetrahydrobiopterin biosynthetic process"/>
    <property type="evidence" value="ECO:0007669"/>
    <property type="project" value="TreeGrafter"/>
</dbReference>
<organism evidence="7">
    <name type="scientific">Hymenolepis diminuta</name>
    <name type="common">Rat tapeworm</name>
    <dbReference type="NCBI Taxonomy" id="6216"/>
    <lineage>
        <taxon>Eukaryota</taxon>
        <taxon>Metazoa</taxon>
        <taxon>Spiralia</taxon>
        <taxon>Lophotrochozoa</taxon>
        <taxon>Platyhelminthes</taxon>
        <taxon>Cestoda</taxon>
        <taxon>Eucestoda</taxon>
        <taxon>Cyclophyllidea</taxon>
        <taxon>Hymenolepididae</taxon>
        <taxon>Hymenolepis</taxon>
    </lineage>
</organism>
<evidence type="ECO:0000313" key="5">
    <source>
        <dbReference type="EMBL" id="VDL24453.1"/>
    </source>
</evidence>
<name>A0A0R3SDZ8_HYMDI</name>
<dbReference type="SUPFAM" id="SSF51735">
    <property type="entry name" value="NAD(P)-binding Rossmann-fold domains"/>
    <property type="match status" value="1"/>
</dbReference>
<evidence type="ECO:0000256" key="3">
    <source>
        <dbReference type="ARBA" id="ARBA00022857"/>
    </source>
</evidence>
<dbReference type="OrthoDB" id="1204at2759"/>
<reference evidence="5 6" key="2">
    <citation type="submission" date="2018-11" db="EMBL/GenBank/DDBJ databases">
        <authorList>
            <consortium name="Pathogen Informatics"/>
        </authorList>
    </citation>
    <scope>NUCLEOTIDE SEQUENCE [LARGE SCALE GENOMIC DNA]</scope>
</reference>
<protein>
    <submittedName>
        <fullName evidence="7">NAD(P)-binding protein</fullName>
    </submittedName>
</protein>
<comment type="similarity">
    <text evidence="1">Belongs to the short-chain dehydrogenases/reductases (SDR) family.</text>
</comment>
<keyword evidence="3" id="KW-0521">NADP</keyword>
<dbReference type="GO" id="GO:0005737">
    <property type="term" value="C:cytoplasm"/>
    <property type="evidence" value="ECO:0007669"/>
    <property type="project" value="TreeGrafter"/>
</dbReference>
<dbReference type="Proteomes" id="UP000274504">
    <property type="component" value="Unassembled WGS sequence"/>
</dbReference>
<dbReference type="GO" id="GO:0004155">
    <property type="term" value="F:6,7-dihydropteridine reductase activity"/>
    <property type="evidence" value="ECO:0007669"/>
    <property type="project" value="TreeGrafter"/>
</dbReference>
<dbReference type="Gene3D" id="3.40.50.720">
    <property type="entry name" value="NAD(P)-binding Rossmann-like Domain"/>
    <property type="match status" value="1"/>
</dbReference>
<reference evidence="7" key="1">
    <citation type="submission" date="2017-02" db="UniProtKB">
        <authorList>
            <consortium name="WormBaseParasite"/>
        </authorList>
    </citation>
    <scope>IDENTIFICATION</scope>
</reference>
<accession>A0A0R3SDZ8</accession>
<evidence type="ECO:0000256" key="1">
    <source>
        <dbReference type="ARBA" id="ARBA00006484"/>
    </source>
</evidence>
<evidence type="ECO:0000256" key="4">
    <source>
        <dbReference type="ARBA" id="ARBA00023002"/>
    </source>
</evidence>
<dbReference type="GO" id="GO:0006559">
    <property type="term" value="P:L-phenylalanine catabolic process"/>
    <property type="evidence" value="ECO:0007669"/>
    <property type="project" value="TreeGrafter"/>
</dbReference>
<comment type="subunit">
    <text evidence="2">Homodimer.</text>
</comment>
<dbReference type="STRING" id="6216.A0A0R3SDZ8"/>
<dbReference type="InterPro" id="IPR036291">
    <property type="entry name" value="NAD(P)-bd_dom_sf"/>
</dbReference>
<dbReference type="PANTHER" id="PTHR15104:SF0">
    <property type="entry name" value="DIHYDROPTERIDINE REDUCTASE"/>
    <property type="match status" value="1"/>
</dbReference>
<dbReference type="EMBL" id="UYSG01000806">
    <property type="protein sequence ID" value="VDL24453.1"/>
    <property type="molecule type" value="Genomic_DNA"/>
</dbReference>